<reference evidence="1" key="1">
    <citation type="submission" date="2022-10" db="EMBL/GenBank/DDBJ databases">
        <authorList>
            <person name="Chen Y."/>
            <person name="Dougan E. K."/>
            <person name="Chan C."/>
            <person name="Rhodes N."/>
            <person name="Thang M."/>
        </authorList>
    </citation>
    <scope>NUCLEOTIDE SEQUENCE</scope>
</reference>
<dbReference type="EMBL" id="CAMXCT010006687">
    <property type="protein sequence ID" value="CAI4018299.1"/>
    <property type="molecule type" value="Genomic_DNA"/>
</dbReference>
<dbReference type="Proteomes" id="UP001152797">
    <property type="component" value="Unassembled WGS sequence"/>
</dbReference>
<protein>
    <submittedName>
        <fullName evidence="1">Uncharacterized protein</fullName>
    </submittedName>
</protein>
<evidence type="ECO:0000313" key="1">
    <source>
        <dbReference type="EMBL" id="CAI4018299.1"/>
    </source>
</evidence>
<dbReference type="EMBL" id="CAMXCT020006687">
    <property type="protein sequence ID" value="CAL1171674.1"/>
    <property type="molecule type" value="Genomic_DNA"/>
</dbReference>
<gene>
    <name evidence="1" type="ORF">C1SCF055_LOCUS42876</name>
</gene>
<name>A0A9P1GNU5_9DINO</name>
<accession>A0A9P1GNU5</accession>
<keyword evidence="3" id="KW-1185">Reference proteome</keyword>
<proteinExistence type="predicted"/>
<evidence type="ECO:0000313" key="3">
    <source>
        <dbReference type="Proteomes" id="UP001152797"/>
    </source>
</evidence>
<organism evidence="1">
    <name type="scientific">Cladocopium goreaui</name>
    <dbReference type="NCBI Taxonomy" id="2562237"/>
    <lineage>
        <taxon>Eukaryota</taxon>
        <taxon>Sar</taxon>
        <taxon>Alveolata</taxon>
        <taxon>Dinophyceae</taxon>
        <taxon>Suessiales</taxon>
        <taxon>Symbiodiniaceae</taxon>
        <taxon>Cladocopium</taxon>
    </lineage>
</organism>
<dbReference type="OrthoDB" id="445539at2759"/>
<sequence>MVLKHAVQVVETLFESFAPMIFKFGFSRDPKIRWENRRYGYLHERDRWERMVVLYLSPEPWSPAMLEAALIDRYDGQPGCRNIRKGGDSVGHDTSAAYVTYMVYRSFKHKPA</sequence>
<dbReference type="AlphaFoldDB" id="A0A9P1GNU5"/>
<reference evidence="2 3" key="2">
    <citation type="submission" date="2024-05" db="EMBL/GenBank/DDBJ databases">
        <authorList>
            <person name="Chen Y."/>
            <person name="Shah S."/>
            <person name="Dougan E. K."/>
            <person name="Thang M."/>
            <person name="Chan C."/>
        </authorList>
    </citation>
    <scope>NUCLEOTIDE SEQUENCE [LARGE SCALE GENOMIC DNA]</scope>
</reference>
<evidence type="ECO:0000313" key="2">
    <source>
        <dbReference type="EMBL" id="CAL4805611.1"/>
    </source>
</evidence>
<comment type="caution">
    <text evidence="1">The sequence shown here is derived from an EMBL/GenBank/DDBJ whole genome shotgun (WGS) entry which is preliminary data.</text>
</comment>
<dbReference type="EMBL" id="CAMXCT030006687">
    <property type="protein sequence ID" value="CAL4805611.1"/>
    <property type="molecule type" value="Genomic_DNA"/>
</dbReference>